<gene>
    <name evidence="2" type="ORF">ABH943_004260</name>
</gene>
<keyword evidence="3" id="KW-1185">Reference proteome</keyword>
<reference evidence="2 3" key="2">
    <citation type="submission" date="2024-11" db="EMBL/GenBank/DDBJ databases">
        <title>Using genomics to understand microbial adaptation to soil warming.</title>
        <authorList>
            <person name="Deangelis K.M. PhD."/>
        </authorList>
    </citation>
    <scope>NUCLEOTIDE SEQUENCE [LARGE SCALE GENOMIC DNA]</scope>
    <source>
        <strain evidence="2 3">GAS97</strain>
    </source>
</reference>
<accession>A0ABW8MKN6</accession>
<evidence type="ECO:0000313" key="3">
    <source>
        <dbReference type="Proteomes" id="UP001620514"/>
    </source>
</evidence>
<sequence length="42" mass="4642">MVARPHKAVLPELPDQEPEPAVVSQAQPDPMLKRVLNAQKNV</sequence>
<evidence type="ECO:0000313" key="2">
    <source>
        <dbReference type="EMBL" id="MFK4444238.1"/>
    </source>
</evidence>
<proteinExistence type="predicted"/>
<comment type="caution">
    <text evidence="2">The sequence shown here is derived from an EMBL/GenBank/DDBJ whole genome shotgun (WGS) entry which is preliminary data.</text>
</comment>
<dbReference type="Proteomes" id="UP001620514">
    <property type="component" value="Unassembled WGS sequence"/>
</dbReference>
<reference evidence="2 3" key="1">
    <citation type="submission" date="2024-10" db="EMBL/GenBank/DDBJ databases">
        <authorList>
            <person name="Deangelis K."/>
            <person name="Huntemann M."/>
            <person name="Clum A."/>
            <person name="Wang J."/>
            <person name="Palaniappan K."/>
            <person name="Ritter S."/>
            <person name="Chen I.-M."/>
            <person name="Stamatis D."/>
            <person name="Reddy T."/>
            <person name="O'Malley R."/>
            <person name="Daum C."/>
            <person name="Ng V."/>
            <person name="Ivanova N."/>
            <person name="Kyrpides N."/>
            <person name="Woyke T."/>
        </authorList>
    </citation>
    <scope>NUCLEOTIDE SEQUENCE [LARGE SCALE GENOMIC DNA]</scope>
    <source>
        <strain evidence="2 3">GAS97</strain>
    </source>
</reference>
<feature type="region of interest" description="Disordered" evidence="1">
    <location>
        <begin position="1"/>
        <end position="24"/>
    </location>
</feature>
<protein>
    <submittedName>
        <fullName evidence="2">Uncharacterized protein</fullName>
    </submittedName>
</protein>
<organism evidence="2 3">
    <name type="scientific">Caballeronia udeis</name>
    <dbReference type="NCBI Taxonomy" id="1232866"/>
    <lineage>
        <taxon>Bacteria</taxon>
        <taxon>Pseudomonadati</taxon>
        <taxon>Pseudomonadota</taxon>
        <taxon>Betaproteobacteria</taxon>
        <taxon>Burkholderiales</taxon>
        <taxon>Burkholderiaceae</taxon>
        <taxon>Caballeronia</taxon>
    </lineage>
</organism>
<evidence type="ECO:0000256" key="1">
    <source>
        <dbReference type="SAM" id="MobiDB-lite"/>
    </source>
</evidence>
<name>A0ABW8MKN6_9BURK</name>
<dbReference type="EMBL" id="JBIYDN010000013">
    <property type="protein sequence ID" value="MFK4444238.1"/>
    <property type="molecule type" value="Genomic_DNA"/>
</dbReference>